<dbReference type="InterPro" id="IPR000048">
    <property type="entry name" value="IQ_motif_EF-hand-BS"/>
</dbReference>
<dbReference type="SMART" id="SM00015">
    <property type="entry name" value="IQ"/>
    <property type="match status" value="3"/>
</dbReference>
<comment type="subcellular location">
    <subcellularLocation>
        <location evidence="1">Cytoplasm</location>
    </subcellularLocation>
</comment>
<sequence length="1019" mass="115476">MMFESDQDYLLSKEDRTQRQMKAMSVWCNMILRSQYEHEELDIGSTMNEARKMLQDLLLKSKLPKATSELDRKPFTYADFLRKQKRDCVREAASRLFNTSEVPPRIRSIVKDRTFFVRAGCNVHSDLSKKTYEKIRADLSFDPSFCNHHQTLQTTLLRLFLSFHPAWLHLGLETIFQTEIKVGDGEPFAQVISRFIVKNLFSDSKIMKNKKFAYGSGKPIITDAGREALHSHFLLYTSLFCYFVESAKAAAIIKHNPGMFSKRSTFKCMEDVFSELSREVLSGSGAPLNKAFAKIVCINSTLFSVQTFLDDYVYSVKAFGDLTDGVILGKTIELVTDCPPGSLINRLRDPRGDRLRKIGNVKICLHVASERGVDVQAVKPEALVSGNSDAILEVLWKLVGIYICTKEDPTLRRAPLTFSKFYGEKFAPISGNVTSEVLVLQLWREIGHELGIKVDSLSDLRDGMVFAGAWRMYNVNAPDIRLYPGDSLLLKVANAAESNLDVPWGLHYCMGLFAHIYLSRLCSIRELHNAALRIQRAYRSYKLFKAIRLWKLRLAAVDGHDIGNQTQKDTFILVPRMERTSFFETPKPLVVVHGDPDIPSTSLKNELGEIQHRGHILDKSSVCHTEEVFCTSVNVSLQPNSQAHHTMNCLTFHAEEPDIERAVMLIQQCVRAFLARRKLKQEPTETSRLLPKESLLFKDTQKRKSSALEEDKFSDLMQVLELQYNVHQNERLQKFCSKVLKLCLTFEACGRKLSEYSENKGSITEKQVDQHCCVPSIRDQTIAAIKIQAWFRGYRERARLRVHLQERRSFMAAYRGNIAAEQPSAVVDSAALSSRPVLAKIHDAVDMLFDPKMYISKVGAFILNRLSALSPHLCAYMVVNAQGLAAILDILEQKTIGRGPPTANILAILQAVFLRIVEPFSIGTDSLNEKWFQCKHPLVVAEVDAQLEDCIKAALHTFHAFYTDAVIVDGFGRAILALYHRPDAKNYLAKASFYLNYATRRYLLETYGSVKCTDAIADL</sequence>
<dbReference type="InterPro" id="IPR036872">
    <property type="entry name" value="CH_dom_sf"/>
</dbReference>
<evidence type="ECO:0000256" key="3">
    <source>
        <dbReference type="ARBA" id="ARBA00022737"/>
    </source>
</evidence>
<dbReference type="STRING" id="6313.A0A158PC89"/>
<dbReference type="PROSITE" id="PS50021">
    <property type="entry name" value="CH"/>
    <property type="match status" value="1"/>
</dbReference>
<dbReference type="Pfam" id="PF00612">
    <property type="entry name" value="IQ"/>
    <property type="match status" value="3"/>
</dbReference>
<evidence type="ECO:0000256" key="4">
    <source>
        <dbReference type="ARBA" id="ARBA00022860"/>
    </source>
</evidence>
<dbReference type="PANTHER" id="PTHR22706:SF1">
    <property type="entry name" value="ASSEMBLY FACTOR FOR SPINDLE MICROTUBULES"/>
    <property type="match status" value="1"/>
</dbReference>
<dbReference type="Proteomes" id="UP000035642">
    <property type="component" value="Unassembled WGS sequence"/>
</dbReference>
<dbReference type="PROSITE" id="PS50096">
    <property type="entry name" value="IQ"/>
    <property type="match status" value="2"/>
</dbReference>
<dbReference type="PANTHER" id="PTHR22706">
    <property type="entry name" value="ASSEMBLY FACTOR FOR SPINDLE MICROTUBULES"/>
    <property type="match status" value="1"/>
</dbReference>
<dbReference type="GO" id="GO:0000922">
    <property type="term" value="C:spindle pole"/>
    <property type="evidence" value="ECO:0007669"/>
    <property type="project" value="TreeGrafter"/>
</dbReference>
<proteinExistence type="predicted"/>
<reference evidence="6" key="1">
    <citation type="submission" date="2012-09" db="EMBL/GenBank/DDBJ databases">
        <authorList>
            <person name="Martin A.A."/>
        </authorList>
    </citation>
    <scope>NUCLEOTIDE SEQUENCE</scope>
</reference>
<dbReference type="InterPro" id="IPR001715">
    <property type="entry name" value="CH_dom"/>
</dbReference>
<keyword evidence="6" id="KW-1185">Reference proteome</keyword>
<evidence type="ECO:0000256" key="1">
    <source>
        <dbReference type="ARBA" id="ARBA00004496"/>
    </source>
</evidence>
<keyword evidence="3" id="KW-0677">Repeat</keyword>
<accession>A0A158PC89</accession>
<keyword evidence="2" id="KW-0963">Cytoplasm</keyword>
<protein>
    <submittedName>
        <fullName evidence="7">Calponin-homology (CH) domain-containing protein</fullName>
    </submittedName>
</protein>
<name>A0A158PC89_ANGCA</name>
<dbReference type="GO" id="GO:0007051">
    <property type="term" value="P:spindle organization"/>
    <property type="evidence" value="ECO:0007669"/>
    <property type="project" value="TreeGrafter"/>
</dbReference>
<feature type="domain" description="Calponin-homology (CH)" evidence="5">
    <location>
        <begin position="295"/>
        <end position="403"/>
    </location>
</feature>
<organism evidence="6 7">
    <name type="scientific">Angiostrongylus cantonensis</name>
    <name type="common">Rat lungworm</name>
    <dbReference type="NCBI Taxonomy" id="6313"/>
    <lineage>
        <taxon>Eukaryota</taxon>
        <taxon>Metazoa</taxon>
        <taxon>Ecdysozoa</taxon>
        <taxon>Nematoda</taxon>
        <taxon>Chromadorea</taxon>
        <taxon>Rhabditida</taxon>
        <taxon>Rhabditina</taxon>
        <taxon>Rhabditomorpha</taxon>
        <taxon>Strongyloidea</taxon>
        <taxon>Metastrongylidae</taxon>
        <taxon>Angiostrongylus</taxon>
    </lineage>
</organism>
<dbReference type="AlphaFoldDB" id="A0A158PC89"/>
<dbReference type="SUPFAM" id="SSF47576">
    <property type="entry name" value="Calponin-homology domain, CH-domain"/>
    <property type="match status" value="1"/>
</dbReference>
<dbReference type="InterPro" id="IPR051185">
    <property type="entry name" value="ASPM"/>
</dbReference>
<evidence type="ECO:0000313" key="7">
    <source>
        <dbReference type="WBParaSite" id="ACAC_0001213401-mRNA-1"/>
    </source>
</evidence>
<dbReference type="GO" id="GO:0051295">
    <property type="term" value="P:establishment of meiotic spindle localization"/>
    <property type="evidence" value="ECO:0007669"/>
    <property type="project" value="TreeGrafter"/>
</dbReference>
<evidence type="ECO:0000256" key="2">
    <source>
        <dbReference type="ARBA" id="ARBA00022490"/>
    </source>
</evidence>
<dbReference type="WBParaSite" id="ACAC_0001213401-mRNA-1">
    <property type="protein sequence ID" value="ACAC_0001213401-mRNA-1"/>
    <property type="gene ID" value="ACAC_0001213401"/>
</dbReference>
<evidence type="ECO:0000259" key="5">
    <source>
        <dbReference type="PROSITE" id="PS50021"/>
    </source>
</evidence>
<evidence type="ECO:0000313" key="6">
    <source>
        <dbReference type="Proteomes" id="UP000035642"/>
    </source>
</evidence>
<keyword evidence="4" id="KW-0112">Calmodulin-binding</keyword>
<dbReference type="Gene3D" id="1.10.418.10">
    <property type="entry name" value="Calponin-like domain"/>
    <property type="match status" value="1"/>
</dbReference>
<dbReference type="Gene3D" id="1.20.5.190">
    <property type="match status" value="1"/>
</dbReference>
<reference evidence="7" key="2">
    <citation type="submission" date="2016-04" db="UniProtKB">
        <authorList>
            <consortium name="WormBaseParasite"/>
        </authorList>
    </citation>
    <scope>IDENTIFICATION</scope>
</reference>
<dbReference type="GO" id="GO:0005737">
    <property type="term" value="C:cytoplasm"/>
    <property type="evidence" value="ECO:0007669"/>
    <property type="project" value="UniProtKB-SubCell"/>
</dbReference>
<dbReference type="GO" id="GO:0000278">
    <property type="term" value="P:mitotic cell cycle"/>
    <property type="evidence" value="ECO:0007669"/>
    <property type="project" value="TreeGrafter"/>
</dbReference>
<dbReference type="GO" id="GO:0005516">
    <property type="term" value="F:calmodulin binding"/>
    <property type="evidence" value="ECO:0007669"/>
    <property type="project" value="UniProtKB-KW"/>
</dbReference>